<gene>
    <name evidence="1" type="ORF">COW36_23990</name>
</gene>
<dbReference type="Proteomes" id="UP000231019">
    <property type="component" value="Unassembled WGS sequence"/>
</dbReference>
<reference evidence="1 2" key="1">
    <citation type="submission" date="2017-09" db="EMBL/GenBank/DDBJ databases">
        <title>Depth-based differentiation of microbial function through sediment-hosted aquifers and enrichment of novel symbionts in the deep terrestrial subsurface.</title>
        <authorList>
            <person name="Probst A.J."/>
            <person name="Ladd B."/>
            <person name="Jarett J.K."/>
            <person name="Geller-Mcgrath D.E."/>
            <person name="Sieber C.M."/>
            <person name="Emerson J.B."/>
            <person name="Anantharaman K."/>
            <person name="Thomas B.C."/>
            <person name="Malmstrom R."/>
            <person name="Stieglmeier M."/>
            <person name="Klingl A."/>
            <person name="Woyke T."/>
            <person name="Ryan C.M."/>
            <person name="Banfield J.F."/>
        </authorList>
    </citation>
    <scope>NUCLEOTIDE SEQUENCE [LARGE SCALE GENOMIC DNA]</scope>
    <source>
        <strain evidence="1">CG17_big_fil_post_rev_8_21_14_2_50_48_46</strain>
    </source>
</reference>
<dbReference type="Pfam" id="PF04025">
    <property type="entry name" value="RemA-like"/>
    <property type="match status" value="1"/>
</dbReference>
<proteinExistence type="predicted"/>
<evidence type="ECO:0000313" key="2">
    <source>
        <dbReference type="Proteomes" id="UP000231019"/>
    </source>
</evidence>
<organism evidence="1 2">
    <name type="scientific">bacterium (Candidatus Blackallbacteria) CG17_big_fil_post_rev_8_21_14_2_50_48_46</name>
    <dbReference type="NCBI Taxonomy" id="2014261"/>
    <lineage>
        <taxon>Bacteria</taxon>
        <taxon>Candidatus Blackallbacteria</taxon>
    </lineage>
</organism>
<protein>
    <submittedName>
        <fullName evidence="1">DUF370 domain-containing protein</fullName>
    </submittedName>
</protein>
<dbReference type="EMBL" id="PFFQ01000066">
    <property type="protein sequence ID" value="PIW13734.1"/>
    <property type="molecule type" value="Genomic_DNA"/>
</dbReference>
<dbReference type="AlphaFoldDB" id="A0A2M7FWZ6"/>
<evidence type="ECO:0000313" key="1">
    <source>
        <dbReference type="EMBL" id="PIW13734.1"/>
    </source>
</evidence>
<sequence length="95" mass="10738">MLNIGYNHQVVIDQIIAIVASDSAPIKRLIHRAKDAGKLFDCTKGKRTRSAVVTMDEDVYLSAFTADSLANRMESAYHLSKVVNDQSNWIHPFYR</sequence>
<accession>A0A2M7FWZ6</accession>
<dbReference type="InterPro" id="IPR007169">
    <property type="entry name" value="RemA-like"/>
</dbReference>
<dbReference type="PANTHER" id="PTHR38449">
    <property type="entry name" value="REGULATORY PROTEIN TM_1690-RELATED"/>
    <property type="match status" value="1"/>
</dbReference>
<dbReference type="PANTHER" id="PTHR38449:SF1">
    <property type="entry name" value="REGULATORY PROTEIN SSL2874-RELATED"/>
    <property type="match status" value="1"/>
</dbReference>
<comment type="caution">
    <text evidence="1">The sequence shown here is derived from an EMBL/GenBank/DDBJ whole genome shotgun (WGS) entry which is preliminary data.</text>
</comment>
<name>A0A2M7FWZ6_9BACT</name>